<gene>
    <name evidence="1" type="ORF">DI542_11835</name>
</gene>
<proteinExistence type="predicted"/>
<protein>
    <submittedName>
        <fullName evidence="1">Uncharacterized protein</fullName>
    </submittedName>
</protein>
<sequence>MICNHAKAVVDIVNVMKKILIPIFVAAVCLLGFVVFQDTETKKQQQLNQLMNSTEPKVQKLSPLSKAKVVPEKVSSPLQSDAEAIIEQVSIKVL</sequence>
<dbReference type="Proteomes" id="UP000249282">
    <property type="component" value="Unassembled WGS sequence"/>
</dbReference>
<evidence type="ECO:0000313" key="1">
    <source>
        <dbReference type="EMBL" id="PZQ87553.1"/>
    </source>
</evidence>
<dbReference type="EMBL" id="QFQJ01000066">
    <property type="protein sequence ID" value="PZQ87553.1"/>
    <property type="molecule type" value="Genomic_DNA"/>
</dbReference>
<reference evidence="1 2" key="1">
    <citation type="submission" date="2017-11" db="EMBL/GenBank/DDBJ databases">
        <title>Infants hospitalized years apart are colonized by the same room-sourced microbial strains.</title>
        <authorList>
            <person name="Brooks B."/>
            <person name="Olm M.R."/>
            <person name="Firek B.A."/>
            <person name="Baker R."/>
            <person name="Thomas B.C."/>
            <person name="Morowitz M.J."/>
            <person name="Banfield J.F."/>
        </authorList>
    </citation>
    <scope>NUCLEOTIDE SEQUENCE [LARGE SCALE GENOMIC DNA]</scope>
    <source>
        <strain evidence="1">S2_003_000_R3_20</strain>
    </source>
</reference>
<accession>A0A2W5T8L4</accession>
<dbReference type="AlphaFoldDB" id="A0A2W5T8L4"/>
<organism evidence="1 2">
    <name type="scientific">Acinetobacter johnsonii</name>
    <dbReference type="NCBI Taxonomy" id="40214"/>
    <lineage>
        <taxon>Bacteria</taxon>
        <taxon>Pseudomonadati</taxon>
        <taxon>Pseudomonadota</taxon>
        <taxon>Gammaproteobacteria</taxon>
        <taxon>Moraxellales</taxon>
        <taxon>Moraxellaceae</taxon>
        <taxon>Acinetobacter</taxon>
    </lineage>
</organism>
<name>A0A2W5T8L4_ACIJO</name>
<comment type="caution">
    <text evidence="1">The sequence shown here is derived from an EMBL/GenBank/DDBJ whole genome shotgun (WGS) entry which is preliminary data.</text>
</comment>
<evidence type="ECO:0000313" key="2">
    <source>
        <dbReference type="Proteomes" id="UP000249282"/>
    </source>
</evidence>